<keyword evidence="3" id="KW-1185">Reference proteome</keyword>
<dbReference type="AlphaFoldDB" id="A0AAD4JEU9"/>
<keyword evidence="2" id="KW-0687">Ribonucleoprotein</keyword>
<dbReference type="InterPro" id="IPR036789">
    <property type="entry name" value="Ribosomal_uL6-like_a/b-dom_sf"/>
</dbReference>
<protein>
    <submittedName>
        <fullName evidence="2">Ribosomal protein L6 family</fullName>
    </submittedName>
</protein>
<reference evidence="2 3" key="1">
    <citation type="journal article" date="2021" name="Nat. Commun.">
        <title>Incipient diploidization of the medicinal plant Perilla within 10,000 years.</title>
        <authorList>
            <person name="Zhang Y."/>
            <person name="Shen Q."/>
            <person name="Leng L."/>
            <person name="Zhang D."/>
            <person name="Chen S."/>
            <person name="Shi Y."/>
            <person name="Ning Z."/>
            <person name="Chen S."/>
        </authorList>
    </citation>
    <scope>NUCLEOTIDE SEQUENCE [LARGE SCALE GENOMIC DNA]</scope>
    <source>
        <strain evidence="3">cv. PC099</strain>
    </source>
</reference>
<name>A0AAD4JEU9_PERFH</name>
<dbReference type="GO" id="GO:0003735">
    <property type="term" value="F:structural constituent of ribosome"/>
    <property type="evidence" value="ECO:0007669"/>
    <property type="project" value="InterPro"/>
</dbReference>
<dbReference type="GO" id="GO:0005840">
    <property type="term" value="C:ribosome"/>
    <property type="evidence" value="ECO:0007669"/>
    <property type="project" value="UniProtKB-KW"/>
</dbReference>
<dbReference type="SUPFAM" id="SSF56053">
    <property type="entry name" value="Ribosomal protein L6"/>
    <property type="match status" value="1"/>
</dbReference>
<evidence type="ECO:0000313" key="3">
    <source>
        <dbReference type="Proteomes" id="UP001190926"/>
    </source>
</evidence>
<dbReference type="GO" id="GO:0006412">
    <property type="term" value="P:translation"/>
    <property type="evidence" value="ECO:0007669"/>
    <property type="project" value="InterPro"/>
</dbReference>
<evidence type="ECO:0000259" key="1">
    <source>
        <dbReference type="Pfam" id="PF00347"/>
    </source>
</evidence>
<dbReference type="GO" id="GO:0019843">
    <property type="term" value="F:rRNA binding"/>
    <property type="evidence" value="ECO:0007669"/>
    <property type="project" value="InterPro"/>
</dbReference>
<keyword evidence="2" id="KW-0689">Ribosomal protein</keyword>
<evidence type="ECO:0000313" key="2">
    <source>
        <dbReference type="EMBL" id="KAH6832432.1"/>
    </source>
</evidence>
<feature type="domain" description="Large ribosomal subunit protein uL6 alpha-beta" evidence="1">
    <location>
        <begin position="56"/>
        <end position="116"/>
    </location>
</feature>
<dbReference type="Gene3D" id="3.90.930.12">
    <property type="entry name" value="Ribosomal protein L6, alpha-beta domain"/>
    <property type="match status" value="1"/>
</dbReference>
<comment type="caution">
    <text evidence="2">The sequence shown here is derived from an EMBL/GenBank/DDBJ whole genome shotgun (WGS) entry which is preliminary data.</text>
</comment>
<dbReference type="Proteomes" id="UP001190926">
    <property type="component" value="Unassembled WGS sequence"/>
</dbReference>
<organism evidence="2 3">
    <name type="scientific">Perilla frutescens var. hirtella</name>
    <name type="common">Perilla citriodora</name>
    <name type="synonym">Perilla setoyensis</name>
    <dbReference type="NCBI Taxonomy" id="608512"/>
    <lineage>
        <taxon>Eukaryota</taxon>
        <taxon>Viridiplantae</taxon>
        <taxon>Streptophyta</taxon>
        <taxon>Embryophyta</taxon>
        <taxon>Tracheophyta</taxon>
        <taxon>Spermatophyta</taxon>
        <taxon>Magnoliopsida</taxon>
        <taxon>eudicotyledons</taxon>
        <taxon>Gunneridae</taxon>
        <taxon>Pentapetalae</taxon>
        <taxon>asterids</taxon>
        <taxon>lamiids</taxon>
        <taxon>Lamiales</taxon>
        <taxon>Lamiaceae</taxon>
        <taxon>Nepetoideae</taxon>
        <taxon>Elsholtzieae</taxon>
        <taxon>Perilla</taxon>
    </lineage>
</organism>
<gene>
    <name evidence="2" type="ORF">C2S53_019606</name>
</gene>
<accession>A0AAD4JEU9</accession>
<proteinExistence type="predicted"/>
<dbReference type="InterPro" id="IPR020040">
    <property type="entry name" value="Ribosomal_uL6_a/b-dom"/>
</dbReference>
<sequence>MATPISASVQSSYLRCPFLGEAIKIRAPEVSASRVAVVRKIVECKESRIGKQPIVIPSNVTLTMDGQYFKAKGPLGELDLTYPREIKVDKEESGALRLRKAVETRRANQMHGLFRHFSLYSPFMYCIIGAESRILISAVLLE</sequence>
<dbReference type="Pfam" id="PF00347">
    <property type="entry name" value="Ribosomal_L6"/>
    <property type="match status" value="1"/>
</dbReference>
<dbReference type="EMBL" id="SDAM02000071">
    <property type="protein sequence ID" value="KAH6832432.1"/>
    <property type="molecule type" value="Genomic_DNA"/>
</dbReference>